<dbReference type="HOGENOM" id="CLU_113385_0_0_1"/>
<name>F8PBM2_SERL9</name>
<sequence length="127" mass="14298">MCMWCTHSICYGFHRIPHIVVYNFACALGPYCMTRESNYFADTLSVVDGFYGKGHTKCSPAAFLTMYAQADPHLAKFNSSSAECGNSALKQICKSVSYMSQDQAILYTKVFISIWNHLKIRKMLGVD</sequence>
<organism>
    <name type="scientific">Serpula lacrymans var. lacrymans (strain S7.9)</name>
    <name type="common">Dry rot fungus</name>
    <dbReference type="NCBI Taxonomy" id="578457"/>
    <lineage>
        <taxon>Eukaryota</taxon>
        <taxon>Fungi</taxon>
        <taxon>Dikarya</taxon>
        <taxon>Basidiomycota</taxon>
        <taxon>Agaricomycotina</taxon>
        <taxon>Agaricomycetes</taxon>
        <taxon>Agaricomycetidae</taxon>
        <taxon>Boletales</taxon>
        <taxon>Coniophorineae</taxon>
        <taxon>Serpulaceae</taxon>
        <taxon>Serpula</taxon>
    </lineage>
</organism>
<dbReference type="KEGG" id="sla:SERLADRAFT_374380"/>
<dbReference type="OrthoDB" id="5598737at2759"/>
<dbReference type="RefSeq" id="XP_007323793.1">
    <property type="nucleotide sequence ID" value="XM_007323731.1"/>
</dbReference>
<reference evidence="1" key="1">
    <citation type="submission" date="2011-04" db="EMBL/GenBank/DDBJ databases">
        <title>Evolution of plant cell wall degrading machinery underlies the functional diversity of forest fungi.</title>
        <authorList>
            <consortium name="US DOE Joint Genome Institute (JGI-PGF)"/>
            <person name="Eastwood D.C."/>
            <person name="Floudas D."/>
            <person name="Binder M."/>
            <person name="Majcherczyk A."/>
            <person name="Schneider P."/>
            <person name="Aerts A."/>
            <person name="Asiegbu F.O."/>
            <person name="Baker S.E."/>
            <person name="Barry K."/>
            <person name="Bendiksby M."/>
            <person name="Blumentritt M."/>
            <person name="Coutinho P.M."/>
            <person name="Cullen D."/>
            <person name="Cullen D."/>
            <person name="Gathman A."/>
            <person name="Goodell B."/>
            <person name="Henrissat B."/>
            <person name="Ihrmark K."/>
            <person name="Kauserud H."/>
            <person name="Kohler A."/>
            <person name="LaButti K."/>
            <person name="Lapidus A."/>
            <person name="Lavin J.L."/>
            <person name="Lee Y.-H."/>
            <person name="Lindquist E."/>
            <person name="Lilly W."/>
            <person name="Lucas S."/>
            <person name="Morin E."/>
            <person name="Murat C."/>
            <person name="Oguiza J.A."/>
            <person name="Park J."/>
            <person name="Pisabarro A.G."/>
            <person name="Riley R."/>
            <person name="Rosling A."/>
            <person name="Salamov A."/>
            <person name="Schmidt O."/>
            <person name="Schmutz J."/>
            <person name="Skrede I."/>
            <person name="Stenlid J."/>
            <person name="Wiebenga A."/>
            <person name="Xie X."/>
            <person name="Kues U."/>
            <person name="Hibbett D.S."/>
            <person name="Hoffmeister D."/>
            <person name="Hogberg N."/>
            <person name="Martin F."/>
            <person name="Grigoriev I.V."/>
            <person name="Watkinson S.C."/>
        </authorList>
    </citation>
    <scope>NUCLEOTIDE SEQUENCE</scope>
    <source>
        <strain evidence="1">S7.9</strain>
    </source>
</reference>
<proteinExistence type="predicted"/>
<dbReference type="PANTHER" id="PTHR34305">
    <property type="entry name" value="EXPRESSED PROTEIN"/>
    <property type="match status" value="1"/>
</dbReference>
<dbReference type="PANTHER" id="PTHR34305:SF1">
    <property type="entry name" value="SWIM-TYPE DOMAIN-CONTAINING PROTEIN"/>
    <property type="match status" value="1"/>
</dbReference>
<dbReference type="Proteomes" id="UP000008064">
    <property type="component" value="Unassembled WGS sequence"/>
</dbReference>
<accession>F8PBM2</accession>
<gene>
    <name evidence="1" type="ORF">SERLADRAFT_374380</name>
</gene>
<protein>
    <submittedName>
        <fullName evidence="1">Uncharacterized protein</fullName>
    </submittedName>
</protein>
<dbReference type="AlphaFoldDB" id="F8PBM2"/>
<dbReference type="EMBL" id="GL945443">
    <property type="protein sequence ID" value="EGO19660.1"/>
    <property type="molecule type" value="Genomic_DNA"/>
</dbReference>
<dbReference type="GeneID" id="18810513"/>
<evidence type="ECO:0000313" key="1">
    <source>
        <dbReference type="EMBL" id="EGO19660.1"/>
    </source>
</evidence>